<comment type="caution">
    <text evidence="2">The sequence shown here is derived from an EMBL/GenBank/DDBJ whole genome shotgun (WGS) entry which is preliminary data.</text>
</comment>
<dbReference type="AlphaFoldDB" id="A0AAW0GX85"/>
<feature type="region of interest" description="Disordered" evidence="1">
    <location>
        <begin position="341"/>
        <end position="366"/>
    </location>
</feature>
<gene>
    <name evidence="2" type="ORF">QCA50_000690</name>
</gene>
<evidence type="ECO:0008006" key="4">
    <source>
        <dbReference type="Google" id="ProtNLM"/>
    </source>
</evidence>
<evidence type="ECO:0000313" key="2">
    <source>
        <dbReference type="EMBL" id="KAK7696049.1"/>
    </source>
</evidence>
<proteinExistence type="predicted"/>
<protein>
    <recommendedName>
        <fullName evidence="4">Protein kinase domain-containing protein</fullName>
    </recommendedName>
</protein>
<dbReference type="Proteomes" id="UP001385951">
    <property type="component" value="Unassembled WGS sequence"/>
</dbReference>
<dbReference type="InterPro" id="IPR011009">
    <property type="entry name" value="Kinase-like_dom_sf"/>
</dbReference>
<dbReference type="EMBL" id="JASBNA010000001">
    <property type="protein sequence ID" value="KAK7696049.1"/>
    <property type="molecule type" value="Genomic_DNA"/>
</dbReference>
<dbReference type="SUPFAM" id="SSF56112">
    <property type="entry name" value="Protein kinase-like (PK-like)"/>
    <property type="match status" value="2"/>
</dbReference>
<sequence>MAGMLSKANPDKDVLDAQLFQHSFRSFWSSFQAKTCFTSSSNLETTTHWSPRFLILLCHLLPVLLELLLPQLLRRLLHCLLTLHLLRRSSALCIRATCFRIQGFDSSRAAPHMSFECRNNIHPTYSPRAADVWSLGIVLINMLYHYNPWSDITQGVCPSFELYLGDPITFFMSRFTGMTLPVAEFLTRNIFCILQDPQDDSSRISAREFGRWARELPSLFNGVAPGTGHRRNMSISSTVGYALASVPQSRRPSLRHASYSGDRSSWALGGSSRVPSQRASWALSRQPSFVAVDGSSLPAPMEETYMEILNVNAMLDHSFLEQDEPAEQDIFEINEAEIEVKETNSRSASTQKWRKRGARKGKSANNNADDTLTVLAEASQALAKEISKTSYSPAGPLLDAHLPHHHQHTLPSHIVPSSMSALPMSMSSNSPAHCVSVLP</sequence>
<organism evidence="2 3">
    <name type="scientific">Cerrena zonata</name>
    <dbReference type="NCBI Taxonomy" id="2478898"/>
    <lineage>
        <taxon>Eukaryota</taxon>
        <taxon>Fungi</taxon>
        <taxon>Dikarya</taxon>
        <taxon>Basidiomycota</taxon>
        <taxon>Agaricomycotina</taxon>
        <taxon>Agaricomycetes</taxon>
        <taxon>Polyporales</taxon>
        <taxon>Cerrenaceae</taxon>
        <taxon>Cerrena</taxon>
    </lineage>
</organism>
<evidence type="ECO:0000256" key="1">
    <source>
        <dbReference type="SAM" id="MobiDB-lite"/>
    </source>
</evidence>
<keyword evidence="3" id="KW-1185">Reference proteome</keyword>
<feature type="compositionally biased region" description="Basic residues" evidence="1">
    <location>
        <begin position="352"/>
        <end position="362"/>
    </location>
</feature>
<evidence type="ECO:0000313" key="3">
    <source>
        <dbReference type="Proteomes" id="UP001385951"/>
    </source>
</evidence>
<reference evidence="2 3" key="1">
    <citation type="submission" date="2022-09" db="EMBL/GenBank/DDBJ databases">
        <authorList>
            <person name="Palmer J.M."/>
        </authorList>
    </citation>
    <scope>NUCLEOTIDE SEQUENCE [LARGE SCALE GENOMIC DNA]</scope>
    <source>
        <strain evidence="2 3">DSM 7382</strain>
    </source>
</reference>
<accession>A0AAW0GX85</accession>
<name>A0AAW0GX85_9APHY</name>